<organism evidence="3 4">
    <name type="scientific">Carbonactinospora thermoautotrophica</name>
    <dbReference type="NCBI Taxonomy" id="1469144"/>
    <lineage>
        <taxon>Bacteria</taxon>
        <taxon>Bacillati</taxon>
        <taxon>Actinomycetota</taxon>
        <taxon>Actinomycetes</taxon>
        <taxon>Kitasatosporales</taxon>
        <taxon>Carbonactinosporaceae</taxon>
        <taxon>Carbonactinospora</taxon>
    </lineage>
</organism>
<evidence type="ECO:0000313" key="5">
    <source>
        <dbReference type="Proteomes" id="UP000070659"/>
    </source>
</evidence>
<comment type="caution">
    <text evidence="3">The sequence shown here is derived from an EMBL/GenBank/DDBJ whole genome shotgun (WGS) entry which is preliminary data.</text>
</comment>
<dbReference type="PATRIC" id="fig|1469144.8.peg.2652"/>
<reference evidence="4" key="1">
    <citation type="submission" date="2015-02" db="EMBL/GenBank/DDBJ databases">
        <title>Physiological reanalysis, assessment of diazotrophy, and genome sequences of multiple isolates of Streptomyces thermoautotrophicus.</title>
        <authorList>
            <person name="MacKellar D.C."/>
            <person name="Lieber L."/>
            <person name="Norman J."/>
            <person name="Bolger A."/>
            <person name="Tobin C."/>
            <person name="Murray J.W."/>
            <person name="Friesen M."/>
            <person name="Prell J."/>
        </authorList>
    </citation>
    <scope>NUCLEOTIDE SEQUENCE [LARGE SCALE GENOMIC DNA]</scope>
    <source>
        <strain evidence="4">UBT1</strain>
    </source>
</reference>
<evidence type="ECO:0000313" key="2">
    <source>
        <dbReference type="EMBL" id="KWX03396.1"/>
    </source>
</evidence>
<dbReference type="EMBL" id="JYIK01001116">
    <property type="protein sequence ID" value="KWX05951.1"/>
    <property type="molecule type" value="Genomic_DNA"/>
</dbReference>
<protein>
    <submittedName>
        <fullName evidence="3">Uncharacterized protein</fullName>
    </submittedName>
</protein>
<accession>A0A132N722</accession>
<gene>
    <name evidence="2" type="ORF">TH66_10715</name>
    <name evidence="3" type="ORF">TR74_23375</name>
</gene>
<name>A0A132N722_9ACTN</name>
<proteinExistence type="predicted"/>
<dbReference type="RefSeq" id="WP_066889075.1">
    <property type="nucleotide sequence ID" value="NZ_JYIJ01000017.1"/>
</dbReference>
<reference evidence="3 5" key="2">
    <citation type="submission" date="2015-02" db="EMBL/GenBank/DDBJ databases">
        <title>Physiological reanalysis, assessment of diazotrophy, and genome sequences of multiple isolates of Streptomyces thermoautotrophicus.</title>
        <authorList>
            <person name="MacKellar D.C."/>
            <person name="Lieber L."/>
            <person name="Norman J."/>
            <person name="Bolger A."/>
            <person name="Tobin C."/>
            <person name="Murray J.W."/>
            <person name="Prell J."/>
        </authorList>
    </citation>
    <scope>NUCLEOTIDE SEQUENCE [LARGE SCALE GENOMIC DNA]</scope>
    <source>
        <strain evidence="3 5">UBT1</strain>
    </source>
</reference>
<dbReference type="Proteomes" id="UP000070598">
    <property type="component" value="Unassembled WGS sequence"/>
</dbReference>
<dbReference type="EMBL" id="JYIJ01000017">
    <property type="protein sequence ID" value="KWX03396.1"/>
    <property type="molecule type" value="Genomic_DNA"/>
</dbReference>
<evidence type="ECO:0000313" key="4">
    <source>
        <dbReference type="Proteomes" id="UP000070598"/>
    </source>
</evidence>
<dbReference type="Proteomes" id="UP000070659">
    <property type="component" value="Unassembled WGS sequence"/>
</dbReference>
<dbReference type="AlphaFoldDB" id="A0A132N722"/>
<feature type="region of interest" description="Disordered" evidence="1">
    <location>
        <begin position="60"/>
        <end position="87"/>
    </location>
</feature>
<evidence type="ECO:0000256" key="1">
    <source>
        <dbReference type="SAM" id="MobiDB-lite"/>
    </source>
</evidence>
<sequence>MSLIGKLVPCVRQGTVPEPDRGIDDVYRSTYETRWSGRVPARGTDLRAVETARIAAVEKAAGSRTSRGRGTGLPQAALSHPPGFRCL</sequence>
<evidence type="ECO:0000313" key="3">
    <source>
        <dbReference type="EMBL" id="KWX05951.1"/>
    </source>
</evidence>